<dbReference type="STRING" id="5486.A0A367XW86"/>
<organism evidence="3 4">
    <name type="scientific">Candida viswanathii</name>
    <dbReference type="NCBI Taxonomy" id="5486"/>
    <lineage>
        <taxon>Eukaryota</taxon>
        <taxon>Fungi</taxon>
        <taxon>Dikarya</taxon>
        <taxon>Ascomycota</taxon>
        <taxon>Saccharomycotina</taxon>
        <taxon>Pichiomycetes</taxon>
        <taxon>Debaryomycetaceae</taxon>
        <taxon>Candida/Lodderomyces clade</taxon>
        <taxon>Candida</taxon>
    </lineage>
</organism>
<feature type="coiled-coil region" evidence="1">
    <location>
        <begin position="229"/>
        <end position="263"/>
    </location>
</feature>
<accession>A0A367XW86</accession>
<keyword evidence="1" id="KW-0175">Coiled coil</keyword>
<dbReference type="EMBL" id="QLNQ01000028">
    <property type="protein sequence ID" value="RCK57885.1"/>
    <property type="molecule type" value="Genomic_DNA"/>
</dbReference>
<evidence type="ECO:0000313" key="4">
    <source>
        <dbReference type="Proteomes" id="UP000253472"/>
    </source>
</evidence>
<feature type="compositionally biased region" description="Low complexity" evidence="2">
    <location>
        <begin position="172"/>
        <end position="188"/>
    </location>
</feature>
<protein>
    <recommendedName>
        <fullName evidence="5">Bud neck protein 5</fullName>
    </recommendedName>
</protein>
<evidence type="ECO:0000313" key="3">
    <source>
        <dbReference type="EMBL" id="RCK57885.1"/>
    </source>
</evidence>
<dbReference type="AlphaFoldDB" id="A0A367XW86"/>
<keyword evidence="4" id="KW-1185">Reference proteome</keyword>
<name>A0A367XW86_9ASCO</name>
<gene>
    <name evidence="3" type="ORF">Cantr_06146</name>
</gene>
<reference evidence="3 4" key="1">
    <citation type="submission" date="2018-06" db="EMBL/GenBank/DDBJ databases">
        <title>Whole genome sequencing of Candida tropicalis (genome annotated by CSBL at Korea University).</title>
        <authorList>
            <person name="Ahn J."/>
        </authorList>
    </citation>
    <scope>NUCLEOTIDE SEQUENCE [LARGE SCALE GENOMIC DNA]</scope>
    <source>
        <strain evidence="3 4">ATCC 20962</strain>
    </source>
</reference>
<sequence>MSEVARPIDPVETEEANSHETKINLADKSSLLVDDAINLTSISAKSDSISSLSSIDTTNTSNNLIETLQSTRIHEDEKNQPVSAAGDTTATQEQPKMIIKQIDPETLNTTITSQKLPKSVASKTNFYNDLSQHSVDVVTPTSPNSNIPSTSPLPKKAVKFTVRKVSHETIISPSSSPNLSNVASAAAAGAGGRQRTSSHSRSHSHLEMGTTTFTANTVAPSSSMANETNQQEMAKLQKAQHKYEQYDARITKIEKEINFLTQLLPPYNVEVDYNTRVKITKAIEKLRMKQDEVDKKKYDLGITISRLWRNLDDGSNIWVRKGE</sequence>
<evidence type="ECO:0008006" key="5">
    <source>
        <dbReference type="Google" id="ProtNLM"/>
    </source>
</evidence>
<dbReference type="OrthoDB" id="3993315at2759"/>
<evidence type="ECO:0000256" key="1">
    <source>
        <dbReference type="SAM" id="Coils"/>
    </source>
</evidence>
<feature type="region of interest" description="Disordered" evidence="2">
    <location>
        <begin position="169"/>
        <end position="209"/>
    </location>
</feature>
<dbReference type="Proteomes" id="UP000253472">
    <property type="component" value="Unassembled WGS sequence"/>
</dbReference>
<evidence type="ECO:0000256" key="2">
    <source>
        <dbReference type="SAM" id="MobiDB-lite"/>
    </source>
</evidence>
<comment type="caution">
    <text evidence="3">The sequence shown here is derived from an EMBL/GenBank/DDBJ whole genome shotgun (WGS) entry which is preliminary data.</text>
</comment>
<feature type="region of interest" description="Disordered" evidence="2">
    <location>
        <begin position="1"/>
        <end position="20"/>
    </location>
</feature>
<proteinExistence type="predicted"/>